<proteinExistence type="predicted"/>
<protein>
    <submittedName>
        <fullName evidence="2">Predicted protein</fullName>
    </submittedName>
</protein>
<reference evidence="2" key="1">
    <citation type="journal article" date="2008" name="Science">
        <title>The Physcomitrella genome reveals evolutionary insights into the conquest of land by plants.</title>
        <authorList>
            <person name="Rensing S."/>
            <person name="Lang D."/>
            <person name="Zimmer A."/>
            <person name="Terry A."/>
            <person name="Salamov A."/>
            <person name="Shapiro H."/>
            <person name="Nishiyama T."/>
            <person name="Perroud P.-F."/>
            <person name="Lindquist E."/>
            <person name="Kamisugi Y."/>
            <person name="Tanahashi T."/>
            <person name="Sakakibara K."/>
            <person name="Fujita T."/>
            <person name="Oishi K."/>
            <person name="Shin-I T."/>
            <person name="Kuroki Y."/>
            <person name="Toyoda A."/>
            <person name="Suzuki Y."/>
            <person name="Hashimoto A."/>
            <person name="Yamaguchi K."/>
            <person name="Sugano A."/>
            <person name="Kohara Y."/>
            <person name="Fujiyama A."/>
            <person name="Anterola A."/>
            <person name="Aoki S."/>
            <person name="Ashton N."/>
            <person name="Barbazuk W.B."/>
            <person name="Barker E."/>
            <person name="Bennetzen J."/>
            <person name="Bezanilla M."/>
            <person name="Blankenship R."/>
            <person name="Cho S.H."/>
            <person name="Dutcher S."/>
            <person name="Estelle M."/>
            <person name="Fawcett J.A."/>
            <person name="Gundlach H."/>
            <person name="Hanada K."/>
            <person name="Heyl A."/>
            <person name="Hicks K.A."/>
            <person name="Hugh J."/>
            <person name="Lohr M."/>
            <person name="Mayer K."/>
            <person name="Melkozernov A."/>
            <person name="Murata T."/>
            <person name="Nelson D."/>
            <person name="Pils B."/>
            <person name="Prigge M."/>
            <person name="Reiss B."/>
            <person name="Renner T."/>
            <person name="Rombauts S."/>
            <person name="Rushton P."/>
            <person name="Sanderfoot A."/>
            <person name="Schween G."/>
            <person name="Shiu S.-H."/>
            <person name="Stueber K."/>
            <person name="Theodoulou F.L."/>
            <person name="Tu H."/>
            <person name="Van de Peer Y."/>
            <person name="Verrier P.J."/>
            <person name="Waters E."/>
            <person name="Wood A."/>
            <person name="Yang L."/>
            <person name="Cove D."/>
            <person name="Cuming A."/>
            <person name="Hasebe M."/>
            <person name="Lucas S."/>
            <person name="Mishler D.B."/>
            <person name="Reski R."/>
            <person name="Grigoriev I."/>
            <person name="Quatrano R.S."/>
            <person name="Boore J.L."/>
        </authorList>
    </citation>
    <scope>NUCLEOTIDE SEQUENCE [LARGE SCALE GENOMIC DNA]</scope>
</reference>
<feature type="compositionally biased region" description="Basic and acidic residues" evidence="1">
    <location>
        <begin position="320"/>
        <end position="334"/>
    </location>
</feature>
<accession>A9U7C0</accession>
<name>A9U7C0_PHYPA</name>
<evidence type="ECO:0000313" key="2">
    <source>
        <dbReference type="EMBL" id="EDQ48433.1"/>
    </source>
</evidence>
<gene>
    <name evidence="2" type="ORF">PHYPADRAFT_103809</name>
</gene>
<dbReference type="AlphaFoldDB" id="A9U7C0"/>
<feature type="region of interest" description="Disordered" evidence="1">
    <location>
        <begin position="320"/>
        <end position="340"/>
    </location>
</feature>
<dbReference type="EMBL" id="DS546424">
    <property type="protein sequence ID" value="EDQ48433.1"/>
    <property type="molecule type" value="Genomic_DNA"/>
</dbReference>
<dbReference type="HOGENOM" id="CLU_1279514_0_0_1"/>
<evidence type="ECO:0000256" key="1">
    <source>
        <dbReference type="SAM" id="MobiDB-lite"/>
    </source>
</evidence>
<organism>
    <name type="scientific">Physcomitrium patens</name>
    <name type="common">Spreading-leaved earth moss</name>
    <name type="synonym">Physcomitrella patens</name>
    <dbReference type="NCBI Taxonomy" id="3218"/>
    <lineage>
        <taxon>Eukaryota</taxon>
        <taxon>Viridiplantae</taxon>
        <taxon>Streptophyta</taxon>
        <taxon>Embryophyta</taxon>
        <taxon>Bryophyta</taxon>
        <taxon>Bryophytina</taxon>
        <taxon>Bryopsida</taxon>
        <taxon>Funariidae</taxon>
        <taxon>Funariales</taxon>
        <taxon>Funariaceae</taxon>
        <taxon>Physcomitrium</taxon>
    </lineage>
</organism>
<sequence>MALTYTEKLAATVSELETAVKQSKSDTGIRFTYGGAEYIVSDREERMALVKCIADDYVVAHAEVNQRNLDKWIEKGCKGERPLSLPLNNVVLDRLADAILNEEITDPDPYKVMHTEYPFLSEVQLARRREGLHQGKREGVAAREVRFEAAHSMAVDGRNYALPVRRERTDKENAFIDDVAISKNKQRKDAYEEFTSVQPVQELNFGGLNGDALHVLFQSIIQETEEHWLEWQDALQELHEKSIRYLQARLDRAVFAYDKTLIQSITDYSNEIKFVLPLPDNRKSLVELLTEETASGFESIAGAMRRLGVENVAAKKAEIAEETAERRAETDPYQERQVVT</sequence>